<gene>
    <name evidence="2" type="ORF">F442_23019</name>
</gene>
<feature type="compositionally biased region" description="Acidic residues" evidence="1">
    <location>
        <begin position="282"/>
        <end position="300"/>
    </location>
</feature>
<feature type="compositionally biased region" description="Basic and acidic residues" evidence="1">
    <location>
        <begin position="150"/>
        <end position="173"/>
    </location>
</feature>
<evidence type="ECO:0000256" key="1">
    <source>
        <dbReference type="SAM" id="MobiDB-lite"/>
    </source>
</evidence>
<evidence type="ECO:0008006" key="4">
    <source>
        <dbReference type="Google" id="ProtNLM"/>
    </source>
</evidence>
<feature type="region of interest" description="Disordered" evidence="1">
    <location>
        <begin position="119"/>
        <end position="186"/>
    </location>
</feature>
<feature type="region of interest" description="Disordered" evidence="1">
    <location>
        <begin position="272"/>
        <end position="327"/>
    </location>
</feature>
<reference evidence="2 3" key="1">
    <citation type="submission" date="2013-11" db="EMBL/GenBank/DDBJ databases">
        <title>The Genome Sequence of Phytophthora parasitica P10297.</title>
        <authorList>
            <consortium name="The Broad Institute Genomics Platform"/>
            <person name="Russ C."/>
            <person name="Tyler B."/>
            <person name="Panabieres F."/>
            <person name="Shan W."/>
            <person name="Tripathy S."/>
            <person name="Grunwald N."/>
            <person name="Machado M."/>
            <person name="Johnson C.S."/>
            <person name="Walker B."/>
            <person name="Young S.K."/>
            <person name="Zeng Q."/>
            <person name="Gargeya S."/>
            <person name="Fitzgerald M."/>
            <person name="Haas B."/>
            <person name="Abouelleil A."/>
            <person name="Allen A.W."/>
            <person name="Alvarado L."/>
            <person name="Arachchi H.M."/>
            <person name="Berlin A.M."/>
            <person name="Chapman S.B."/>
            <person name="Gainer-Dewar J."/>
            <person name="Goldberg J."/>
            <person name="Griggs A."/>
            <person name="Gujja S."/>
            <person name="Hansen M."/>
            <person name="Howarth C."/>
            <person name="Imamovic A."/>
            <person name="Ireland A."/>
            <person name="Larimer J."/>
            <person name="McCowan C."/>
            <person name="Murphy C."/>
            <person name="Pearson M."/>
            <person name="Poon T.W."/>
            <person name="Priest M."/>
            <person name="Roberts A."/>
            <person name="Saif S."/>
            <person name="Shea T."/>
            <person name="Sisk P."/>
            <person name="Sykes S."/>
            <person name="Wortman J."/>
            <person name="Nusbaum C."/>
            <person name="Birren B."/>
        </authorList>
    </citation>
    <scope>NUCLEOTIDE SEQUENCE [LARGE SCALE GENOMIC DNA]</scope>
    <source>
        <strain evidence="2 3">P10297</strain>
    </source>
</reference>
<feature type="compositionally biased region" description="Polar residues" evidence="1">
    <location>
        <begin position="174"/>
        <end position="186"/>
    </location>
</feature>
<name>W2Y0K8_PHYNI</name>
<dbReference type="OrthoDB" id="197011at2759"/>
<dbReference type="Proteomes" id="UP000018948">
    <property type="component" value="Unassembled WGS sequence"/>
</dbReference>
<dbReference type="EMBL" id="ANIY01005550">
    <property type="protein sequence ID" value="ETP27699.1"/>
    <property type="molecule type" value="Genomic_DNA"/>
</dbReference>
<evidence type="ECO:0000313" key="3">
    <source>
        <dbReference type="Proteomes" id="UP000018948"/>
    </source>
</evidence>
<feature type="region of interest" description="Disordered" evidence="1">
    <location>
        <begin position="1"/>
        <end position="76"/>
    </location>
</feature>
<dbReference type="AlphaFoldDB" id="W2Y0K8"/>
<sequence>MNVAVGLADTAILTRRSSRPNSSASGKSTRRESTIATIDKPRNNTLNRNEVIETGRNQSSSSRPEPEKSENRSTSLPASSVVSSCALCHSSSIGYNLCCQFRDVMQLLERERLVENTARIETNATSQSHNDVSSSQVTRRTARSRVGRTARSDDIKTTRTIENTARHGPESSDSRTTTPYASNTSTSPLNERVLQLFAKEDAAMVDLIKFKEKEAYRALYEQAQDDATLSPLAAHFRDRFKHVGLFMQMHRQQQQVQQDGIGGHFQKLHADLFPNGSRTIPDESDYYSDYDSDDDVDSETSNDGQQEVNVQSIEVRRESDEDLETEPERLFPTPQELEKLTPVDTKAALTLYVQNRHAMTEMLDGYAELVTSQMIPTLKASLSTRNRGALMETLDFVARASEFVCARRVQVFVARLLHAVAESDVGDFASFEKELESHDERTRINEETLSFERDSSPSEMLKQVLPLPLHPRRAQQLFQDVLVKDSELTPQLPDKSLPQRLFELQRLNLIGIQEAKRGTRFQRIRASSPHNEFEEVKLVLTKDGSTIQVKTETCAEIVSILLVKIKRIKLFVTPLNSFSLQLDDLVDGDGNAAEAGDIFVASNADTLNRWMVALTCGVNAFQQHQAAQVNYPDAKQADLVWQAVRLRIFELAGVLGTPTAIDHVTRVIPDQDYKQSKALRRRVNFLQCYTNRA</sequence>
<evidence type="ECO:0000313" key="2">
    <source>
        <dbReference type="EMBL" id="ETP27699.1"/>
    </source>
</evidence>
<feature type="compositionally biased region" description="Polar residues" evidence="1">
    <location>
        <begin position="119"/>
        <end position="139"/>
    </location>
</feature>
<organism evidence="2 3">
    <name type="scientific">Phytophthora nicotianae P10297</name>
    <dbReference type="NCBI Taxonomy" id="1317064"/>
    <lineage>
        <taxon>Eukaryota</taxon>
        <taxon>Sar</taxon>
        <taxon>Stramenopiles</taxon>
        <taxon>Oomycota</taxon>
        <taxon>Peronosporomycetes</taxon>
        <taxon>Peronosporales</taxon>
        <taxon>Peronosporaceae</taxon>
        <taxon>Phytophthora</taxon>
    </lineage>
</organism>
<protein>
    <recommendedName>
        <fullName evidence="4">PH domain-containing protein</fullName>
    </recommendedName>
</protein>
<accession>W2Y0K8</accession>
<proteinExistence type="predicted"/>
<comment type="caution">
    <text evidence="2">The sequence shown here is derived from an EMBL/GenBank/DDBJ whole genome shotgun (WGS) entry which is preliminary data.</text>
</comment>